<evidence type="ECO:0000256" key="11">
    <source>
        <dbReference type="SAM" id="MobiDB-lite"/>
    </source>
</evidence>
<dbReference type="SUPFAM" id="SSF69065">
    <property type="entry name" value="RNase III domain-like"/>
    <property type="match status" value="2"/>
</dbReference>
<dbReference type="Proteomes" id="UP000019484">
    <property type="component" value="Unassembled WGS sequence"/>
</dbReference>
<keyword evidence="3" id="KW-0547">Nucleotide-binding</keyword>
<dbReference type="eggNOG" id="KOG0701">
    <property type="taxonomic scope" value="Eukaryota"/>
</dbReference>
<feature type="domain" description="Helicase C-terminal" evidence="14">
    <location>
        <begin position="284"/>
        <end position="447"/>
    </location>
</feature>
<keyword evidence="2" id="KW-0677">Repeat</keyword>
<keyword evidence="17" id="KW-1185">Reference proteome</keyword>
<evidence type="ECO:0000259" key="15">
    <source>
        <dbReference type="PROSITE" id="PS51327"/>
    </source>
</evidence>
<proteinExistence type="inferred from homology"/>
<reference evidence="16 17" key="1">
    <citation type="submission" date="2013-03" db="EMBL/GenBank/DDBJ databases">
        <title>The Genome Sequence of Capronia coronata CBS 617.96.</title>
        <authorList>
            <consortium name="The Broad Institute Genomics Platform"/>
            <person name="Cuomo C."/>
            <person name="de Hoog S."/>
            <person name="Gorbushina A."/>
            <person name="Walker B."/>
            <person name="Young S.K."/>
            <person name="Zeng Q."/>
            <person name="Gargeya S."/>
            <person name="Fitzgerald M."/>
            <person name="Haas B."/>
            <person name="Abouelleil A."/>
            <person name="Allen A.W."/>
            <person name="Alvarado L."/>
            <person name="Arachchi H.M."/>
            <person name="Berlin A.M."/>
            <person name="Chapman S.B."/>
            <person name="Gainer-Dewar J."/>
            <person name="Goldberg J."/>
            <person name="Griggs A."/>
            <person name="Gujja S."/>
            <person name="Hansen M."/>
            <person name="Howarth C."/>
            <person name="Imamovic A."/>
            <person name="Ireland A."/>
            <person name="Larimer J."/>
            <person name="McCowan C."/>
            <person name="Murphy C."/>
            <person name="Pearson M."/>
            <person name="Poon T.W."/>
            <person name="Priest M."/>
            <person name="Roberts A."/>
            <person name="Saif S."/>
            <person name="Shea T."/>
            <person name="Sisk P."/>
            <person name="Sykes S."/>
            <person name="Wortman J."/>
            <person name="Nusbaum C."/>
            <person name="Birren B."/>
        </authorList>
    </citation>
    <scope>NUCLEOTIDE SEQUENCE [LARGE SCALE GENOMIC DNA]</scope>
    <source>
        <strain evidence="16 17">CBS 617.96</strain>
    </source>
</reference>
<evidence type="ECO:0000256" key="4">
    <source>
        <dbReference type="ARBA" id="ARBA00022801"/>
    </source>
</evidence>
<dbReference type="SMART" id="SM00490">
    <property type="entry name" value="HELICc"/>
    <property type="match status" value="1"/>
</dbReference>
<dbReference type="GO" id="GO:0030422">
    <property type="term" value="P:siRNA processing"/>
    <property type="evidence" value="ECO:0007669"/>
    <property type="project" value="TreeGrafter"/>
</dbReference>
<dbReference type="PROSITE" id="PS51194">
    <property type="entry name" value="HELICASE_CTER"/>
    <property type="match status" value="1"/>
</dbReference>
<dbReference type="PANTHER" id="PTHR14950:SF37">
    <property type="entry name" value="ENDORIBONUCLEASE DICER"/>
    <property type="match status" value="1"/>
</dbReference>
<dbReference type="Gene3D" id="1.10.1520.10">
    <property type="entry name" value="Ribonuclease III domain"/>
    <property type="match status" value="2"/>
</dbReference>
<dbReference type="HOGENOM" id="CLU_000907_4_6_1"/>
<dbReference type="Gene3D" id="3.40.50.300">
    <property type="entry name" value="P-loop containing nucleotide triphosphate hydrolases"/>
    <property type="match status" value="2"/>
</dbReference>
<keyword evidence="1" id="KW-0930">Antiviral protein</keyword>
<gene>
    <name evidence="16" type="ORF">A1O1_07786</name>
</gene>
<dbReference type="GeneID" id="19162641"/>
<feature type="domain" description="Helicase ATP-binding" evidence="13">
    <location>
        <begin position="11"/>
        <end position="144"/>
    </location>
</feature>
<dbReference type="EMBL" id="AMWN01000007">
    <property type="protein sequence ID" value="EXJ81721.1"/>
    <property type="molecule type" value="Genomic_DNA"/>
</dbReference>
<dbReference type="PROSITE" id="PS00517">
    <property type="entry name" value="RNASE_3_1"/>
    <property type="match status" value="1"/>
</dbReference>
<sequence length="1334" mass="149652">MGTGSGKTQVVVLAYQQHSFLSRQLPAFQFRLITGMDNAEFWNTQELWDKALHNIHAVICTPAILLQALNAGFVTMKGISLLVVDEAHHCVARSAPNATMRLHYHHFKTTDPAYELPHILGLSASPITKRSTAEITELEANLDAKCRAPMQQLEEYTAFVNMPQLKILTFDEHLEPAPDILTILSNIVSCLQVTDDPITKTLQESRHSKAQEDLENIRRKKATPAMTELRSLVRSASTIYEVLGSWACSAFVAACIRKLHVAPLHASLGLYCNNAAVAGNVSPKVDVLLNFLAKENRADLRGLIFVQARQTAWALTEVINNHPATRAYQAFSFVGLSNAAYQSTFDFAELRLQNENLERFRRGELNLCVATAVLEEGVDVPAMNLVICFDERPNLRSFVQSRGRARQQSSKFVILRSLVDFESKVKKWQALETAMKSECERTADDLEKRQNTEQGDEPDGSVFRVHSTGATLTFDNARPLLQRFCAKLPKKDESERDPTFCIDGEVGNEVSARVYLPSVLPAKLQVAQCKSNWQTEKMAKRDAAFQAYLALYTAGLVTENLQPVRWSEDTDAEQDATDMRNTEERESIYVVKQQYNPWPEVLQSWTRCRAVYAHRLQVKSETGPMPTLLLLLPVKLPGAKFPLYSTHLDCVEVSLGSGEEVYDCPLDLAQEISLYLLGIVLGRRLQGFQKHQFPFLLLPDVKQQSLQAWYEDISITRPLRSLLLNTKGREYLIVHSNQHIPYVYRPEKGGFTSDGMSDGEGLEILANRLSRKLEILTPPVTSASMDVPVLHSLPVGRCTVLGLPVPYARLILLVPSITHMLEGCLRTMAACNGPLAGLGFTDIDMVSEALTLPRVATRNYQRLEFIGDDLLKFYASIQVFVDNPNHPESLLTLARERIVSNARLQQATRTLGLDQFLTQHRFSGAEWTAGVTKEEIPEGSSVKTHLSSKVLADVIEALIGAASLDGAKSLKSTSFLEEKVIRALQLFIDEIPWRRLSENIARVPIMDNSDMNIEPFKPVESLIGYTFDHRALLAEALTQSWLGGQVSSYDRLEFLGDAVLDHIVKTKLFHSPLHLDPEQMTLRRHALVSHATLAFFAFQASYTCTAYELDTDPFTRETVDRQSTRTVYLFDHIRRIGNREDPVRRETTLAAYDDVRDDIIHVLKQGRKFPWSDLLHIGAPKTYSDVIESVLGAVFIDSRGDLEACTRILDALGFMDLVKRFAAAPEANLDVRHPEQLLSEIQPGCKLLASEKKRVDVDVVKRWRCKVMLDGERITHAKRATCKDEAQCRAAERAVEVLSKKRKRRSDVAVMKEGPAPQVIATAAPRELRKRGGK</sequence>
<dbReference type="InterPro" id="IPR011545">
    <property type="entry name" value="DEAD/DEAH_box_helicase_dom"/>
</dbReference>
<comment type="function">
    <text evidence="9">Dicer-like endonuclease involved in cleaving double-stranded RNA in the RNA interference (RNAi) pathway. Produces 21 to 25 bp dsRNAs (siRNAs) which target the selective destruction of homologous RNAs leading to sequence-specific suppression of gene expression, called post-transcriptional gene silencing (PTGS). Part of a broad host defense response against viral infection and transposons.</text>
</comment>
<feature type="domain" description="RNase III" evidence="12">
    <location>
        <begin position="837"/>
        <end position="967"/>
    </location>
</feature>
<dbReference type="InterPro" id="IPR014001">
    <property type="entry name" value="Helicase_ATP-bd"/>
</dbReference>
<dbReference type="STRING" id="1182541.W9XXL2"/>
<dbReference type="GO" id="GO:0004386">
    <property type="term" value="F:helicase activity"/>
    <property type="evidence" value="ECO:0007669"/>
    <property type="project" value="UniProtKB-KW"/>
</dbReference>
<feature type="region of interest" description="Disordered" evidence="11">
    <location>
        <begin position="1306"/>
        <end position="1334"/>
    </location>
</feature>
<keyword evidence="5" id="KW-0347">Helicase</keyword>
<name>W9XXL2_9EURO</name>
<accession>W9XXL2</accession>
<evidence type="ECO:0000313" key="16">
    <source>
        <dbReference type="EMBL" id="EXJ81721.1"/>
    </source>
</evidence>
<dbReference type="Pfam" id="PF00636">
    <property type="entry name" value="Ribonuclease_3"/>
    <property type="match status" value="2"/>
</dbReference>
<evidence type="ECO:0000259" key="13">
    <source>
        <dbReference type="PROSITE" id="PS51192"/>
    </source>
</evidence>
<dbReference type="SUPFAM" id="SSF52540">
    <property type="entry name" value="P-loop containing nucleoside triphosphate hydrolases"/>
    <property type="match status" value="1"/>
</dbReference>
<organism evidence="16 17">
    <name type="scientific">Capronia coronata CBS 617.96</name>
    <dbReference type="NCBI Taxonomy" id="1182541"/>
    <lineage>
        <taxon>Eukaryota</taxon>
        <taxon>Fungi</taxon>
        <taxon>Dikarya</taxon>
        <taxon>Ascomycota</taxon>
        <taxon>Pezizomycotina</taxon>
        <taxon>Eurotiomycetes</taxon>
        <taxon>Chaetothyriomycetidae</taxon>
        <taxon>Chaetothyriales</taxon>
        <taxon>Herpotrichiellaceae</taxon>
        <taxon>Capronia</taxon>
    </lineage>
</organism>
<keyword evidence="4" id="KW-0378">Hydrolase</keyword>
<dbReference type="SMART" id="SM00535">
    <property type="entry name" value="RIBOc"/>
    <property type="match status" value="2"/>
</dbReference>
<comment type="caution">
    <text evidence="16">The sequence shown here is derived from an EMBL/GenBank/DDBJ whole genome shotgun (WGS) entry which is preliminary data.</text>
</comment>
<evidence type="ECO:0008006" key="18">
    <source>
        <dbReference type="Google" id="ProtNLM"/>
    </source>
</evidence>
<dbReference type="GO" id="GO:0005524">
    <property type="term" value="F:ATP binding"/>
    <property type="evidence" value="ECO:0007669"/>
    <property type="project" value="UniProtKB-KW"/>
</dbReference>
<dbReference type="InterPro" id="IPR000999">
    <property type="entry name" value="RNase_III_dom"/>
</dbReference>
<dbReference type="PROSITE" id="PS51192">
    <property type="entry name" value="HELICASE_ATP_BIND_1"/>
    <property type="match status" value="1"/>
</dbReference>
<feature type="domain" description="RNase III" evidence="12">
    <location>
        <begin position="1016"/>
        <end position="1199"/>
    </location>
</feature>
<protein>
    <recommendedName>
        <fullName evidence="18">Dicer-like protein 2</fullName>
    </recommendedName>
</protein>
<dbReference type="InterPro" id="IPR038248">
    <property type="entry name" value="Dicer_dimer_sf"/>
</dbReference>
<dbReference type="InterPro" id="IPR036389">
    <property type="entry name" value="RNase_III_sf"/>
</dbReference>
<evidence type="ECO:0000256" key="1">
    <source>
        <dbReference type="ARBA" id="ARBA00022721"/>
    </source>
</evidence>
<dbReference type="GO" id="GO:0003723">
    <property type="term" value="F:RNA binding"/>
    <property type="evidence" value="ECO:0007669"/>
    <property type="project" value="UniProtKB-UniRule"/>
</dbReference>
<dbReference type="Pfam" id="PF00271">
    <property type="entry name" value="Helicase_C"/>
    <property type="match status" value="1"/>
</dbReference>
<feature type="region of interest" description="Disordered" evidence="11">
    <location>
        <begin position="441"/>
        <end position="462"/>
    </location>
</feature>
<dbReference type="RefSeq" id="XP_007726842.1">
    <property type="nucleotide sequence ID" value="XM_007728652.1"/>
</dbReference>
<dbReference type="GO" id="GO:0005737">
    <property type="term" value="C:cytoplasm"/>
    <property type="evidence" value="ECO:0007669"/>
    <property type="project" value="TreeGrafter"/>
</dbReference>
<evidence type="ECO:0000256" key="2">
    <source>
        <dbReference type="ARBA" id="ARBA00022737"/>
    </source>
</evidence>
<feature type="domain" description="Dicer dsRNA-binding fold" evidence="15">
    <location>
        <begin position="477"/>
        <end position="571"/>
    </location>
</feature>
<keyword evidence="7 10" id="KW-0694">RNA-binding</keyword>
<dbReference type="InterPro" id="IPR001650">
    <property type="entry name" value="Helicase_C-like"/>
</dbReference>
<feature type="compositionally biased region" description="Basic and acidic residues" evidence="11">
    <location>
        <begin position="441"/>
        <end position="451"/>
    </location>
</feature>
<evidence type="ECO:0000313" key="17">
    <source>
        <dbReference type="Proteomes" id="UP000019484"/>
    </source>
</evidence>
<dbReference type="SUPFAM" id="SSF54768">
    <property type="entry name" value="dsRNA-binding domain-like"/>
    <property type="match status" value="1"/>
</dbReference>
<dbReference type="GO" id="GO:0051607">
    <property type="term" value="P:defense response to virus"/>
    <property type="evidence" value="ECO:0007669"/>
    <property type="project" value="UniProtKB-KW"/>
</dbReference>
<dbReference type="OrthoDB" id="416741at2759"/>
<evidence type="ECO:0000259" key="14">
    <source>
        <dbReference type="PROSITE" id="PS51194"/>
    </source>
</evidence>
<dbReference type="Gene3D" id="3.30.160.380">
    <property type="entry name" value="Dicer dimerisation domain"/>
    <property type="match status" value="1"/>
</dbReference>
<dbReference type="InterPro" id="IPR027417">
    <property type="entry name" value="P-loop_NTPase"/>
</dbReference>
<evidence type="ECO:0000256" key="10">
    <source>
        <dbReference type="PROSITE-ProRule" id="PRU00657"/>
    </source>
</evidence>
<evidence type="ECO:0000256" key="9">
    <source>
        <dbReference type="ARBA" id="ARBA00025403"/>
    </source>
</evidence>
<comment type="similarity">
    <text evidence="10">Belongs to the helicase family. Dicer subfamily.</text>
</comment>
<dbReference type="GO" id="GO:0005634">
    <property type="term" value="C:nucleus"/>
    <property type="evidence" value="ECO:0007669"/>
    <property type="project" value="TreeGrafter"/>
</dbReference>
<dbReference type="PROSITE" id="PS50142">
    <property type="entry name" value="RNASE_3_2"/>
    <property type="match status" value="2"/>
</dbReference>
<dbReference type="GO" id="GO:0004525">
    <property type="term" value="F:ribonuclease III activity"/>
    <property type="evidence" value="ECO:0007669"/>
    <property type="project" value="InterPro"/>
</dbReference>
<evidence type="ECO:0000259" key="12">
    <source>
        <dbReference type="PROSITE" id="PS50142"/>
    </source>
</evidence>
<keyword evidence="8" id="KW-0051">Antiviral defense</keyword>
<evidence type="ECO:0000256" key="3">
    <source>
        <dbReference type="ARBA" id="ARBA00022741"/>
    </source>
</evidence>
<evidence type="ECO:0000256" key="6">
    <source>
        <dbReference type="ARBA" id="ARBA00022840"/>
    </source>
</evidence>
<evidence type="ECO:0000256" key="7">
    <source>
        <dbReference type="ARBA" id="ARBA00022884"/>
    </source>
</evidence>
<evidence type="ECO:0000256" key="5">
    <source>
        <dbReference type="ARBA" id="ARBA00022806"/>
    </source>
</evidence>
<dbReference type="PROSITE" id="PS51327">
    <property type="entry name" value="DICER_DSRBF"/>
    <property type="match status" value="1"/>
</dbReference>
<dbReference type="PANTHER" id="PTHR14950">
    <property type="entry name" value="DICER-RELATED"/>
    <property type="match status" value="1"/>
</dbReference>
<dbReference type="GO" id="GO:0050688">
    <property type="term" value="P:regulation of defense response to virus"/>
    <property type="evidence" value="ECO:0007669"/>
    <property type="project" value="UniProtKB-KW"/>
</dbReference>
<evidence type="ECO:0000256" key="8">
    <source>
        <dbReference type="ARBA" id="ARBA00023118"/>
    </source>
</evidence>
<dbReference type="InterPro" id="IPR005034">
    <property type="entry name" value="Dicer_dimerisation"/>
</dbReference>
<dbReference type="CDD" id="cd00593">
    <property type="entry name" value="RIBOc"/>
    <property type="match status" value="2"/>
</dbReference>
<dbReference type="Pfam" id="PF03368">
    <property type="entry name" value="Dicer_dimer"/>
    <property type="match status" value="1"/>
</dbReference>
<dbReference type="Pfam" id="PF00270">
    <property type="entry name" value="DEAD"/>
    <property type="match status" value="1"/>
</dbReference>
<keyword evidence="6" id="KW-0067">ATP-binding</keyword>